<evidence type="ECO:0000256" key="1">
    <source>
        <dbReference type="SAM" id="MobiDB-lite"/>
    </source>
</evidence>
<sequence length="75" mass="7315">MTDRFAPAGRGGRGEPVGHGTRPAAAVLVVRAVPVIPVPAVQKLSYPSPSVTGVELVSGSTATGGPLWAPAASGG</sequence>
<reference evidence="3" key="1">
    <citation type="submission" date="2016-07" db="EMBL/GenBank/DDBJ databases">
        <title>Sequence Frankia sp. strain CcI1.17.</title>
        <authorList>
            <person name="Ghodhbane-Gtari F."/>
            <person name="Swanson E."/>
            <person name="Gueddou A."/>
            <person name="Morris K."/>
            <person name="Hezbri K."/>
            <person name="Ktari A."/>
            <person name="Nouioui I."/>
            <person name="Abebe-Akele F."/>
            <person name="Simpson S."/>
            <person name="Thomas K."/>
            <person name="Gtari M."/>
            <person name="Tisa L.S."/>
            <person name="Hurst S."/>
        </authorList>
    </citation>
    <scope>NUCLEOTIDE SEQUENCE [LARGE SCALE GENOMIC DNA]</scope>
    <source>
        <strain evidence="3">Cc1.17</strain>
    </source>
</reference>
<evidence type="ECO:0000313" key="2">
    <source>
        <dbReference type="EMBL" id="OHV35101.1"/>
    </source>
</evidence>
<name>A0A1S1QNT3_9ACTN</name>
<dbReference type="Proteomes" id="UP000179627">
    <property type="component" value="Unassembled WGS sequence"/>
</dbReference>
<proteinExistence type="predicted"/>
<organism evidence="2 3">
    <name type="scientific">Parafrankia colletiae</name>
    <dbReference type="NCBI Taxonomy" id="573497"/>
    <lineage>
        <taxon>Bacteria</taxon>
        <taxon>Bacillati</taxon>
        <taxon>Actinomycetota</taxon>
        <taxon>Actinomycetes</taxon>
        <taxon>Frankiales</taxon>
        <taxon>Frankiaceae</taxon>
        <taxon>Parafrankia</taxon>
    </lineage>
</organism>
<feature type="region of interest" description="Disordered" evidence="1">
    <location>
        <begin position="1"/>
        <end position="20"/>
    </location>
</feature>
<dbReference type="AlphaFoldDB" id="A0A1S1QNT3"/>
<comment type="caution">
    <text evidence="2">The sequence shown here is derived from an EMBL/GenBank/DDBJ whole genome shotgun (WGS) entry which is preliminary data.</text>
</comment>
<gene>
    <name evidence="2" type="ORF">CC117_20200</name>
</gene>
<accession>A0A1S1QNT3</accession>
<evidence type="ECO:0000313" key="3">
    <source>
        <dbReference type="Proteomes" id="UP000179627"/>
    </source>
</evidence>
<protein>
    <submittedName>
        <fullName evidence="2">Uncharacterized protein</fullName>
    </submittedName>
</protein>
<keyword evidence="3" id="KW-1185">Reference proteome</keyword>
<dbReference type="EMBL" id="MBLM01000123">
    <property type="protein sequence ID" value="OHV35101.1"/>
    <property type="molecule type" value="Genomic_DNA"/>
</dbReference>